<evidence type="ECO:0000313" key="10">
    <source>
        <dbReference type="Proteomes" id="UP001165378"/>
    </source>
</evidence>
<dbReference type="GO" id="GO:0005886">
    <property type="term" value="C:plasma membrane"/>
    <property type="evidence" value="ECO:0007669"/>
    <property type="project" value="UniProtKB-SubCell"/>
</dbReference>
<protein>
    <submittedName>
        <fullName evidence="9">RDD family protein</fullName>
    </submittedName>
</protein>
<dbReference type="InterPro" id="IPR010432">
    <property type="entry name" value="RDD"/>
</dbReference>
<gene>
    <name evidence="9" type="ORF">LZ495_02500</name>
</gene>
<feature type="transmembrane region" description="Helical" evidence="7">
    <location>
        <begin position="119"/>
        <end position="141"/>
    </location>
</feature>
<feature type="transmembrane region" description="Helical" evidence="7">
    <location>
        <begin position="243"/>
        <end position="261"/>
    </location>
</feature>
<dbReference type="PANTHER" id="PTHR36115">
    <property type="entry name" value="PROLINE-RICH ANTIGEN HOMOLOG-RELATED"/>
    <property type="match status" value="1"/>
</dbReference>
<comment type="subcellular location">
    <subcellularLocation>
        <location evidence="1">Cell membrane</location>
        <topology evidence="1">Multi-pass membrane protein</topology>
    </subcellularLocation>
</comment>
<evidence type="ECO:0000256" key="2">
    <source>
        <dbReference type="ARBA" id="ARBA00022475"/>
    </source>
</evidence>
<evidence type="ECO:0000313" key="9">
    <source>
        <dbReference type="EMBL" id="MCF2526096.1"/>
    </source>
</evidence>
<organism evidence="9 10">
    <name type="scientific">Yinghuangia soli</name>
    <dbReference type="NCBI Taxonomy" id="2908204"/>
    <lineage>
        <taxon>Bacteria</taxon>
        <taxon>Bacillati</taxon>
        <taxon>Actinomycetota</taxon>
        <taxon>Actinomycetes</taxon>
        <taxon>Kitasatosporales</taxon>
        <taxon>Streptomycetaceae</taxon>
        <taxon>Yinghuangia</taxon>
    </lineage>
</organism>
<feature type="domain" description="RDD" evidence="8">
    <location>
        <begin position="117"/>
        <end position="300"/>
    </location>
</feature>
<evidence type="ECO:0000256" key="3">
    <source>
        <dbReference type="ARBA" id="ARBA00022692"/>
    </source>
</evidence>
<proteinExistence type="predicted"/>
<keyword evidence="5 7" id="KW-0472">Membrane</keyword>
<evidence type="ECO:0000256" key="1">
    <source>
        <dbReference type="ARBA" id="ARBA00004651"/>
    </source>
</evidence>
<dbReference type="Proteomes" id="UP001165378">
    <property type="component" value="Unassembled WGS sequence"/>
</dbReference>
<keyword evidence="3 7" id="KW-0812">Transmembrane</keyword>
<evidence type="ECO:0000256" key="7">
    <source>
        <dbReference type="SAM" id="Phobius"/>
    </source>
</evidence>
<dbReference type="PANTHER" id="PTHR36115:SF4">
    <property type="entry name" value="MEMBRANE PROTEIN"/>
    <property type="match status" value="1"/>
</dbReference>
<sequence length="307" mass="32592">MGQRGEAVAGWGCTVSGWPYGQQSGSPQDPYDSQSPQSPQGYPGYPDAAPGGIPGQAGPADPYGQQYAYPAAPSAGYPGAAPSASPAYSSGYPSGPDYSYSHDGPDEPHKDFGLRRKRVLARVLDLVLLVVLWAVLIGTFLRQIQQRAAEVGSDVILDLLRNPTADDAEVLDVIEGAQLDAVHDISVLVLWFGVAIYLLPLVYEFVFLAVFGRTPGKMLCGLAVRAKSDPDGRKVRFRGMIRALVFTGVPSGVFYLTVVAHENGDTALAGVGWLVLLAGIAALWLMLTPARRGLHDLLSGTVVVSTR</sequence>
<feature type="region of interest" description="Disordered" evidence="6">
    <location>
        <begin position="1"/>
        <end position="69"/>
    </location>
</feature>
<feature type="compositionally biased region" description="Low complexity" evidence="6">
    <location>
        <begin position="39"/>
        <end position="69"/>
    </location>
</feature>
<keyword evidence="2" id="KW-1003">Cell membrane</keyword>
<evidence type="ECO:0000256" key="5">
    <source>
        <dbReference type="ARBA" id="ARBA00023136"/>
    </source>
</evidence>
<keyword evidence="10" id="KW-1185">Reference proteome</keyword>
<feature type="compositionally biased region" description="Polar residues" evidence="6">
    <location>
        <begin position="21"/>
        <end position="38"/>
    </location>
</feature>
<name>A0AA41TY75_9ACTN</name>
<evidence type="ECO:0000256" key="6">
    <source>
        <dbReference type="SAM" id="MobiDB-lite"/>
    </source>
</evidence>
<comment type="caution">
    <text evidence="9">The sequence shown here is derived from an EMBL/GenBank/DDBJ whole genome shotgun (WGS) entry which is preliminary data.</text>
</comment>
<evidence type="ECO:0000256" key="4">
    <source>
        <dbReference type="ARBA" id="ARBA00022989"/>
    </source>
</evidence>
<evidence type="ECO:0000259" key="8">
    <source>
        <dbReference type="Pfam" id="PF06271"/>
    </source>
</evidence>
<keyword evidence="4 7" id="KW-1133">Transmembrane helix</keyword>
<dbReference type="AlphaFoldDB" id="A0AA41TY75"/>
<dbReference type="Pfam" id="PF06271">
    <property type="entry name" value="RDD"/>
    <property type="match status" value="1"/>
</dbReference>
<accession>A0AA41TY75</accession>
<dbReference type="EMBL" id="JAKFHA010000001">
    <property type="protein sequence ID" value="MCF2526096.1"/>
    <property type="molecule type" value="Genomic_DNA"/>
</dbReference>
<feature type="transmembrane region" description="Helical" evidence="7">
    <location>
        <begin position="188"/>
        <end position="211"/>
    </location>
</feature>
<dbReference type="InterPro" id="IPR051791">
    <property type="entry name" value="Pra-immunoreactive"/>
</dbReference>
<reference evidence="9" key="1">
    <citation type="submission" date="2022-01" db="EMBL/GenBank/DDBJ databases">
        <title>Genome-Based Taxonomic Classification of the Phylum Actinobacteria.</title>
        <authorList>
            <person name="Gao Y."/>
        </authorList>
    </citation>
    <scope>NUCLEOTIDE SEQUENCE</scope>
    <source>
        <strain evidence="9">KLBMP 8922</strain>
    </source>
</reference>
<feature type="transmembrane region" description="Helical" evidence="7">
    <location>
        <begin position="267"/>
        <end position="287"/>
    </location>
</feature>
<dbReference type="RefSeq" id="WP_235050154.1">
    <property type="nucleotide sequence ID" value="NZ_JAKFHA010000001.1"/>
</dbReference>